<dbReference type="NCBIfam" id="NF003816">
    <property type="entry name" value="PRK05406.1-5"/>
    <property type="match status" value="1"/>
</dbReference>
<dbReference type="InterPro" id="IPR005501">
    <property type="entry name" value="LamB/YcsF/PxpA-like"/>
</dbReference>
<evidence type="ECO:0000313" key="3">
    <source>
        <dbReference type="Proteomes" id="UP001595387"/>
    </source>
</evidence>
<keyword evidence="1" id="KW-0067">ATP-binding</keyword>
<gene>
    <name evidence="1" type="primary">pxpA</name>
    <name evidence="2" type="ORF">ACFODW_02755</name>
</gene>
<proteinExistence type="inferred from homology"/>
<comment type="subunit">
    <text evidence="1">Forms a complex composed of PxpA, PxpB and PxpC.</text>
</comment>
<keyword evidence="3" id="KW-1185">Reference proteome</keyword>
<comment type="similarity">
    <text evidence="1">Belongs to the LamB/PxpA family.</text>
</comment>
<keyword evidence="1 2" id="KW-0378">Hydrolase</keyword>
<dbReference type="Pfam" id="PF03746">
    <property type="entry name" value="LamB_YcsF"/>
    <property type="match status" value="1"/>
</dbReference>
<sequence>MTQIDLNCDMGESFGPYTIGADEKLMDYISSANIACGGHAGDANVMDRTVRLAKDRNVAIGAHPGYPDIPGFGRRAIDFSADEIYRMLIQQIGGLQAFCHIHHVRLRHVKPHGAMYNQAARSSELAEAIAAAVYDLDPNLLLFGLPGSELLRAGKAAGLNTVAEAFADRTYLPDGRLTPRNRSDALITDQQTAVKQVERMISEGVVEATNGEQVKLEADTICIHGDGAHALHFVHGLYESLREKGIKITSPGSS</sequence>
<evidence type="ECO:0000313" key="2">
    <source>
        <dbReference type="EMBL" id="MFC2947286.1"/>
    </source>
</evidence>
<comment type="function">
    <text evidence="1">Catalyzes the cleavage of 5-oxoproline to form L-glutamate coupled to the hydrolysis of ATP to ADP and inorganic phosphate.</text>
</comment>
<dbReference type="Gene3D" id="3.20.20.370">
    <property type="entry name" value="Glycoside hydrolase/deacetylase"/>
    <property type="match status" value="1"/>
</dbReference>
<protein>
    <recommendedName>
        <fullName evidence="1">5-oxoprolinase subunit A</fullName>
        <shortName evidence="1">5-OPase subunit A</shortName>
        <ecNumber evidence="1">3.5.2.9</ecNumber>
    </recommendedName>
    <alternativeName>
        <fullName evidence="1">5-oxoprolinase (ATP-hydrolyzing) subunit A</fullName>
    </alternativeName>
</protein>
<organism evidence="2 3">
    <name type="scientific">Virgibacillus sediminis</name>
    <dbReference type="NCBI Taxonomy" id="202260"/>
    <lineage>
        <taxon>Bacteria</taxon>
        <taxon>Bacillati</taxon>
        <taxon>Bacillota</taxon>
        <taxon>Bacilli</taxon>
        <taxon>Bacillales</taxon>
        <taxon>Bacillaceae</taxon>
        <taxon>Virgibacillus</taxon>
    </lineage>
</organism>
<evidence type="ECO:0000256" key="1">
    <source>
        <dbReference type="HAMAP-Rule" id="MF_00691"/>
    </source>
</evidence>
<comment type="caution">
    <text evidence="2">The sequence shown here is derived from an EMBL/GenBank/DDBJ whole genome shotgun (WGS) entry which is preliminary data.</text>
</comment>
<dbReference type="PANTHER" id="PTHR30292:SF0">
    <property type="entry name" value="5-OXOPROLINASE SUBUNIT A"/>
    <property type="match status" value="1"/>
</dbReference>
<dbReference type="EMBL" id="JBHRRZ010000003">
    <property type="protein sequence ID" value="MFC2947286.1"/>
    <property type="molecule type" value="Genomic_DNA"/>
</dbReference>
<comment type="catalytic activity">
    <reaction evidence="1">
        <text>5-oxo-L-proline + ATP + 2 H2O = L-glutamate + ADP + phosphate + H(+)</text>
        <dbReference type="Rhea" id="RHEA:10348"/>
        <dbReference type="ChEBI" id="CHEBI:15377"/>
        <dbReference type="ChEBI" id="CHEBI:15378"/>
        <dbReference type="ChEBI" id="CHEBI:29985"/>
        <dbReference type="ChEBI" id="CHEBI:30616"/>
        <dbReference type="ChEBI" id="CHEBI:43474"/>
        <dbReference type="ChEBI" id="CHEBI:58402"/>
        <dbReference type="ChEBI" id="CHEBI:456216"/>
        <dbReference type="EC" id="3.5.2.9"/>
    </reaction>
</comment>
<dbReference type="HAMAP" id="MF_00691">
    <property type="entry name" value="PxpA"/>
    <property type="match status" value="1"/>
</dbReference>
<dbReference type="SUPFAM" id="SSF88713">
    <property type="entry name" value="Glycoside hydrolase/deacetylase"/>
    <property type="match status" value="1"/>
</dbReference>
<dbReference type="InterPro" id="IPR011330">
    <property type="entry name" value="Glyco_hydro/deAcase_b/a-brl"/>
</dbReference>
<dbReference type="RefSeq" id="WP_390302606.1">
    <property type="nucleotide sequence ID" value="NZ_JBHRRZ010000003.1"/>
</dbReference>
<name>A0ABV7A2P9_9BACI</name>
<dbReference type="EC" id="3.5.2.9" evidence="1"/>
<accession>A0ABV7A2P9</accession>
<dbReference type="NCBIfam" id="NF003814">
    <property type="entry name" value="PRK05406.1-3"/>
    <property type="match status" value="1"/>
</dbReference>
<dbReference type="GO" id="GO:0017168">
    <property type="term" value="F:5-oxoprolinase (ATP-hydrolyzing) activity"/>
    <property type="evidence" value="ECO:0007669"/>
    <property type="project" value="UniProtKB-EC"/>
</dbReference>
<keyword evidence="1" id="KW-0547">Nucleotide-binding</keyword>
<dbReference type="Proteomes" id="UP001595387">
    <property type="component" value="Unassembled WGS sequence"/>
</dbReference>
<reference evidence="3" key="1">
    <citation type="journal article" date="2019" name="Int. J. Syst. Evol. Microbiol.">
        <title>The Global Catalogue of Microorganisms (GCM) 10K type strain sequencing project: providing services to taxonomists for standard genome sequencing and annotation.</title>
        <authorList>
            <consortium name="The Broad Institute Genomics Platform"/>
            <consortium name="The Broad Institute Genome Sequencing Center for Infectious Disease"/>
            <person name="Wu L."/>
            <person name="Ma J."/>
        </authorList>
    </citation>
    <scope>NUCLEOTIDE SEQUENCE [LARGE SCALE GENOMIC DNA]</scope>
    <source>
        <strain evidence="3">KCTC 13193</strain>
    </source>
</reference>
<dbReference type="PANTHER" id="PTHR30292">
    <property type="entry name" value="UNCHARACTERIZED PROTEIN YBGL-RELATED"/>
    <property type="match status" value="1"/>
</dbReference>
<dbReference type="CDD" id="cd10787">
    <property type="entry name" value="LamB_YcsF_like"/>
    <property type="match status" value="1"/>
</dbReference>